<gene>
    <name evidence="2" type="ORF">CWS72_12270</name>
</gene>
<evidence type="ECO:0000259" key="1">
    <source>
        <dbReference type="Pfam" id="PF05099"/>
    </source>
</evidence>
<feature type="domain" description="Co-chaperone DjlA N-terminal" evidence="1">
    <location>
        <begin position="61"/>
        <end position="178"/>
    </location>
</feature>
<proteinExistence type="predicted"/>
<sequence>MAAGPPLSHVRFPSRRDATKTLTAWGLFRRTRCARQDPMFDSLKSLFFGESGRSVAGDDPRLAAAALLVEAAMVDGTLEGAEGAQILRLLRERFGLPDTAARGLLDQARTLQGQSNQLFPFTKVIVDRYDAPQRISVIEMLWEVVFANGQLHDYEASLVRRVAGLLFVSDQDSGAARQRAMARLGLAGSPV</sequence>
<dbReference type="Gene3D" id="1.10.3680.10">
    <property type="entry name" value="TerB-like"/>
    <property type="match status" value="1"/>
</dbReference>
<keyword evidence="3" id="KW-1185">Reference proteome</keyword>
<accession>A0A2N3PVD7</accession>
<evidence type="ECO:0000313" key="3">
    <source>
        <dbReference type="Proteomes" id="UP000233293"/>
    </source>
</evidence>
<dbReference type="AlphaFoldDB" id="A0A2N3PVD7"/>
<organism evidence="2 3">
    <name type="scientific">Telmatospirillum siberiense</name>
    <dbReference type="NCBI Taxonomy" id="382514"/>
    <lineage>
        <taxon>Bacteria</taxon>
        <taxon>Pseudomonadati</taxon>
        <taxon>Pseudomonadota</taxon>
        <taxon>Alphaproteobacteria</taxon>
        <taxon>Rhodospirillales</taxon>
        <taxon>Rhodospirillaceae</taxon>
        <taxon>Telmatospirillum</taxon>
    </lineage>
</organism>
<evidence type="ECO:0000313" key="2">
    <source>
        <dbReference type="EMBL" id="PKU24358.1"/>
    </source>
</evidence>
<dbReference type="SUPFAM" id="SSF158682">
    <property type="entry name" value="TerB-like"/>
    <property type="match status" value="1"/>
</dbReference>
<dbReference type="Pfam" id="PF05099">
    <property type="entry name" value="TerB"/>
    <property type="match status" value="1"/>
</dbReference>
<dbReference type="InterPro" id="IPR029024">
    <property type="entry name" value="TerB-like"/>
</dbReference>
<comment type="caution">
    <text evidence="2">The sequence shown here is derived from an EMBL/GenBank/DDBJ whole genome shotgun (WGS) entry which is preliminary data.</text>
</comment>
<dbReference type="CDD" id="cd07313">
    <property type="entry name" value="terB_like_2"/>
    <property type="match status" value="1"/>
</dbReference>
<dbReference type="EMBL" id="PIUM01000012">
    <property type="protein sequence ID" value="PKU24358.1"/>
    <property type="molecule type" value="Genomic_DNA"/>
</dbReference>
<protein>
    <recommendedName>
        <fullName evidence="1">Co-chaperone DjlA N-terminal domain-containing protein</fullName>
    </recommendedName>
</protein>
<dbReference type="InterPro" id="IPR007791">
    <property type="entry name" value="DjlA_N"/>
</dbReference>
<reference evidence="3" key="1">
    <citation type="submission" date="2017-12" db="EMBL/GenBank/DDBJ databases">
        <title>Draft genome sequence of Telmatospirillum siberiense 26-4b1T, an acidotolerant peatland alphaproteobacterium potentially involved in sulfur cycling.</title>
        <authorList>
            <person name="Hausmann B."/>
            <person name="Pjevac P."/>
            <person name="Schreck K."/>
            <person name="Herbold C.W."/>
            <person name="Daims H."/>
            <person name="Wagner M."/>
            <person name="Pester M."/>
            <person name="Loy A."/>
        </authorList>
    </citation>
    <scope>NUCLEOTIDE SEQUENCE [LARGE SCALE GENOMIC DNA]</scope>
    <source>
        <strain evidence="3">26-4b1</strain>
    </source>
</reference>
<dbReference type="Proteomes" id="UP000233293">
    <property type="component" value="Unassembled WGS sequence"/>
</dbReference>
<name>A0A2N3PVD7_9PROT</name>